<keyword evidence="1" id="KW-0472">Membrane</keyword>
<proteinExistence type="predicted"/>
<keyword evidence="1" id="KW-0812">Transmembrane</keyword>
<organism evidence="3 4">
    <name type="scientific">Aureococcus anophagefferens</name>
    <name type="common">Harmful bloom alga</name>
    <dbReference type="NCBI Taxonomy" id="44056"/>
    <lineage>
        <taxon>Eukaryota</taxon>
        <taxon>Sar</taxon>
        <taxon>Stramenopiles</taxon>
        <taxon>Ochrophyta</taxon>
        <taxon>Pelagophyceae</taxon>
        <taxon>Pelagomonadales</taxon>
        <taxon>Pelagomonadaceae</taxon>
        <taxon>Aureococcus</taxon>
    </lineage>
</organism>
<accession>A0ABR1G1K8</accession>
<reference evidence="3 4" key="1">
    <citation type="submission" date="2024-03" db="EMBL/GenBank/DDBJ databases">
        <title>Aureococcus anophagefferens CCMP1851 and Kratosvirus quantuckense: Draft genome of a second virus-susceptible host strain in the model system.</title>
        <authorList>
            <person name="Chase E."/>
            <person name="Truchon A.R."/>
            <person name="Schepens W."/>
            <person name="Wilhelm S.W."/>
        </authorList>
    </citation>
    <scope>NUCLEOTIDE SEQUENCE [LARGE SCALE GENOMIC DNA]</scope>
    <source>
        <strain evidence="3 4">CCMP1851</strain>
    </source>
</reference>
<evidence type="ECO:0008006" key="5">
    <source>
        <dbReference type="Google" id="ProtNLM"/>
    </source>
</evidence>
<sequence length="977" mass="103039">MVPIGLALAALAAVASAQHVTPRSAVLYSSLTPKLRIQGDGFGASSNVALEFVPPLTGAGGLRSAPIYDLNVTDTALVLGLKKGMKWPLFESAGADGTTLFLSSIKKGGGSNLLEGPVPVAKIIPPPTVVKGDDKIIYTTGTTKFLINGTGFRDGMKLTFDPPLVENVDYATNVRSGTAIQVLLKTGRKWRGEPGPLKLRRIDVGGGALRVDPKYGGVTVAEVQADLGGHGVYAEPTGESQFVYQSAKSIKVTGFGFEHARTEPGFGPPKLRWGNGIKGRGVNYTTASFDENGVVLERLPGSAWKRNPKNLPGPLVLLSADAGTGFVAMGATEARKGVRVATVFEDPAVTAASGTSVYRTHTAQLWIKGRGFVKAGARLAGGYVCEGTEFTFEPPLAAGEDVLVSVVNRTHALLRLREGKAWAADAGVPLKITAVKSGPMGAFPGFKPVVVAQIAPDAAFDHPSGMSVVRSNHQIVYRSPGPGGLSSVTVTGAKLDKHARLVFEPPLVKGVDYELAKVEATALTLALVEGKAWRPSAGPLVLKELHVDGDDDPLALAHGAGIVVADVVDAPTVIVSKTPITETTTKRVSIRGAGFDADGVEVTLEPTWAAAYRVEAVYDDEIVLVLNEGKAWTPTGRGVKFKMPAGGAPLVVTQVSTAAGEYVFRDAATGKAKPVQVATIVGDDVATDRDGSVLTCDDSCAWALDGVCDDGSQTPDGGGGGAGYGYGYDYAYGDYGYGEARFYDDALFADGEALAEEYRYAYEDDAYGYAYFYGANGDDVYGYYADDFGAPACDRGTDCTDCGGSVLDENGQLKFWDDAGDEWYDDDGEWFDDDAEEWWDDDYDFGDEWGGFADDDAAAVGIIQSSEATKKPHSRHSGKHEDTHWFHKRKRNRGDDDDEFAAHTAFVRGALSVASVVALGLLCLAGCVAYARQIDDKPDADPCDPCFKALGVGVTNTLGAAQADDLAPMLGVKASKD</sequence>
<name>A0ABR1G1K8_AURAN</name>
<gene>
    <name evidence="3" type="ORF">SO694_00013164</name>
</gene>
<evidence type="ECO:0000256" key="2">
    <source>
        <dbReference type="SAM" id="SignalP"/>
    </source>
</evidence>
<feature type="signal peptide" evidence="2">
    <location>
        <begin position="1"/>
        <end position="17"/>
    </location>
</feature>
<feature type="chain" id="PRO_5047167617" description="IPT/TIG domain-containing protein" evidence="2">
    <location>
        <begin position="18"/>
        <end position="977"/>
    </location>
</feature>
<keyword evidence="1" id="KW-1133">Transmembrane helix</keyword>
<keyword evidence="4" id="KW-1185">Reference proteome</keyword>
<dbReference type="EMBL" id="JBBJCI010000146">
    <property type="protein sequence ID" value="KAK7242190.1"/>
    <property type="molecule type" value="Genomic_DNA"/>
</dbReference>
<evidence type="ECO:0000313" key="3">
    <source>
        <dbReference type="EMBL" id="KAK7242190.1"/>
    </source>
</evidence>
<feature type="transmembrane region" description="Helical" evidence="1">
    <location>
        <begin position="910"/>
        <end position="931"/>
    </location>
</feature>
<keyword evidence="2" id="KW-0732">Signal</keyword>
<evidence type="ECO:0000313" key="4">
    <source>
        <dbReference type="Proteomes" id="UP001363151"/>
    </source>
</evidence>
<comment type="caution">
    <text evidence="3">The sequence shown here is derived from an EMBL/GenBank/DDBJ whole genome shotgun (WGS) entry which is preliminary data.</text>
</comment>
<evidence type="ECO:0000256" key="1">
    <source>
        <dbReference type="SAM" id="Phobius"/>
    </source>
</evidence>
<protein>
    <recommendedName>
        <fullName evidence="5">IPT/TIG domain-containing protein</fullName>
    </recommendedName>
</protein>
<dbReference type="Proteomes" id="UP001363151">
    <property type="component" value="Unassembled WGS sequence"/>
</dbReference>